<dbReference type="InterPro" id="IPR009081">
    <property type="entry name" value="PP-bd_ACP"/>
</dbReference>
<dbReference type="Pfam" id="PF00550">
    <property type="entry name" value="PP-binding"/>
    <property type="match status" value="1"/>
</dbReference>
<dbReference type="SMART" id="SM00823">
    <property type="entry name" value="PKS_PP"/>
    <property type="match status" value="1"/>
</dbReference>
<dbReference type="Gene3D" id="2.160.10.10">
    <property type="entry name" value="Hexapeptide repeat proteins"/>
    <property type="match status" value="2"/>
</dbReference>
<dbReference type="GO" id="GO:0031177">
    <property type="term" value="F:phosphopantetheine binding"/>
    <property type="evidence" value="ECO:0007669"/>
    <property type="project" value="InterPro"/>
</dbReference>
<dbReference type="SUPFAM" id="SSF51161">
    <property type="entry name" value="Trimeric LpxA-like enzymes"/>
    <property type="match status" value="3"/>
</dbReference>
<evidence type="ECO:0000256" key="1">
    <source>
        <dbReference type="ARBA" id="ARBA00022450"/>
    </source>
</evidence>
<dbReference type="PANTHER" id="PTHR43201">
    <property type="entry name" value="ACYL-COA SYNTHETASE"/>
    <property type="match status" value="1"/>
</dbReference>
<evidence type="ECO:0000313" key="7">
    <source>
        <dbReference type="Proteomes" id="UP001201980"/>
    </source>
</evidence>
<keyword evidence="4" id="KW-1133">Transmembrane helix</keyword>
<dbReference type="SUPFAM" id="SSF47336">
    <property type="entry name" value="ACP-like"/>
    <property type="match status" value="1"/>
</dbReference>
<sequence>MSTEMHSYSISRELEGLYSFTENDLPFSSIFKSLLTRLQSRDLSWEYVLDAIPVPGKPSFKPLNLFRHLVSSRSEKTDSTAWRLAVIRNHNRLFLSLPESARTGHAIGYKSPILEHAEDVMDDSCGSLGHFFRSSSNDPALYFGDGTSPIRHAQLSEFIDTLPSRLPIRHALGTKKPVVAVVLPNGPLVAAAVMAMSTYFVAAPVNPGAGHAQVLADVVQAGSSHLFTTEGEFQRLGFSHEELGRNNIQAVLVELDARLNMSVVWPVRGRNERADVPVGPNTAADTGLVLFTSGTSGTKKVVPITIRAIVQGVAQVIESWGLGVDDVCCNMMPLFHVGGLIRNVFAPVISGGSVLCCPAFDAGLFWDFASKGLATWYYASPSMHALILDEGTRRPEDVGSSRVRLVCNAAGALLPSLATQLRDTFNCTVLPSYGMTECMPISTPPLSYALTRPGTSGVTTGPEIAILSPSSSPLPPRAVGHIGVRGAPVFSGYLLPNGELDRSGFTSSGFFDTGDVGYLDDDGYLYITGRSKEVINRGGEVISPFEIEDAVVSSSKVPCSPISGRVSAAAAFSIPHDVLQEVVGVAVVTPPGKPRIDIRSLQDAVSDTLQKAKWPVILVFVDDIPRKGPKVVRIGLSSKLGLPEMTDHTKYSDRHWEAPGEGEDLQPCRHANKCDMDPRSLNDLLELSLPRGADFHSMFHPEDGTLEVVLAPRVGTSSPEMVASLQEVKTGVIRNMLREVVDNYILPHHFHVLDNPLPRSDGGAVDEEYVRELLEQQLQSELEALERTVAGRIQKIFADILNIEPHETDTDATFFQLGGDSLLAGRLLSALRSQFSVSIPLALLFSSGSVNNLTDYIETRVSESGSESGKSERDSLPGCSVEHNSRSPWLMAIQLVPLLVFYPLRRAFQWTLFMLLLSFCQQLPTMSSNPGRLLNLAVSIAIARAVTRVVFPILGIIAKWAIVGRHRAGLYPMWGLYHTRWWLTQKIVDVCGLGIFGWTNSGRVLYHRLMGARVGRNVTIEMAKTGEWDLLEIGDDVVLEKCTVRPFAAERNTSMLLSPIIIGRNSSVGVASIIAPGSTIPPSTHIGPNSSSWEMKDAKEDNAGLLQSLRAKPAWYLRALFTFPLFVVTGFVGRIPWLLGLLGLVLQFPSLQADPLSGILEWFTQNERVAFHYLAMALQAWLAPFFLFGFVVLIKYVLDLSFGRLEHLRIGVLGRLHDAENGGRPVGVGTVERWRMDLMNTVMPTSRLHDMTGMMGSHYEGTSKALRLLGATVGERVYWPGTGPSIGDYHLIEVGSDVVFGSRSHLATSDSTGSERVVIGNGSMIADRVALLPGVHVGECTTMGSGALTKRGTAYGRGGTYVGSKGGDAICLNQGGRGTKPSEFERAMRSEKTLVNPSTTDISEYAGTSPASTVPPTPMKPVAKQSIESVATIEVEGDGISPFGRAFYLRQAPYYVLPFWMITAYSTFTTVSVSIFWNVPSISSIQIAAKILLAWGDSRNDNLDAAWLFAVFFAATAILTFLFAILALAIVISAKWLLMGRRKEGNYDWDKSSYCQRWQAFLTIERLRGHCFRGHGVLGMLTGTEWIVMYFRLLGAKVGENVCLFANGNPSLMFTEPELVDIGDRVAVDDASVVAHINTRGKFDLNRLSIGDRAVLRTGSRLLSGATMGKDSCLLEHTLVMGGDVVEDGWTMQGWPADKFEGLRLGSNHGSGS</sequence>
<dbReference type="Gene3D" id="3.30.300.30">
    <property type="match status" value="1"/>
</dbReference>
<feature type="transmembrane region" description="Helical" evidence="4">
    <location>
        <begin position="933"/>
        <end position="957"/>
    </location>
</feature>
<evidence type="ECO:0000259" key="5">
    <source>
        <dbReference type="PROSITE" id="PS50075"/>
    </source>
</evidence>
<evidence type="ECO:0000256" key="3">
    <source>
        <dbReference type="SAM" id="MobiDB-lite"/>
    </source>
</evidence>
<evidence type="ECO:0000313" key="6">
    <source>
        <dbReference type="EMBL" id="KAJ2891879.1"/>
    </source>
</evidence>
<dbReference type="InterPro" id="IPR011004">
    <property type="entry name" value="Trimer_LpxA-like_sf"/>
</dbReference>
<feature type="region of interest" description="Disordered" evidence="3">
    <location>
        <begin position="1400"/>
        <end position="1419"/>
    </location>
</feature>
<feature type="region of interest" description="Disordered" evidence="3">
    <location>
        <begin position="861"/>
        <end position="880"/>
    </location>
</feature>
<evidence type="ECO:0000256" key="4">
    <source>
        <dbReference type="SAM" id="Phobius"/>
    </source>
</evidence>
<reference evidence="6" key="1">
    <citation type="submission" date="2022-07" db="EMBL/GenBank/DDBJ databases">
        <title>Draft genome sequence of Zalerion maritima ATCC 34329, a (micro)plastics degrading marine fungus.</title>
        <authorList>
            <person name="Paco A."/>
            <person name="Goncalves M.F.M."/>
            <person name="Rocha-Santos T.A.P."/>
            <person name="Alves A."/>
        </authorList>
    </citation>
    <scope>NUCLEOTIDE SEQUENCE</scope>
    <source>
        <strain evidence="6">ATCC 34329</strain>
    </source>
</reference>
<dbReference type="PANTHER" id="PTHR43201:SF10">
    <property type="entry name" value="CARRIER DOMAIN-CONTAINING PROTEIN"/>
    <property type="match status" value="1"/>
</dbReference>
<proteinExistence type="predicted"/>
<keyword evidence="1" id="KW-0596">Phosphopantetheine</keyword>
<keyword evidence="4" id="KW-0472">Membrane</keyword>
<dbReference type="GO" id="GO:0031956">
    <property type="term" value="F:medium-chain fatty acid-CoA ligase activity"/>
    <property type="evidence" value="ECO:0007669"/>
    <property type="project" value="TreeGrafter"/>
</dbReference>
<dbReference type="GO" id="GO:0006631">
    <property type="term" value="P:fatty acid metabolic process"/>
    <property type="evidence" value="ECO:0007669"/>
    <property type="project" value="TreeGrafter"/>
</dbReference>
<name>A0AAD5RFD9_9PEZI</name>
<keyword evidence="2" id="KW-0597">Phosphoprotein</keyword>
<accession>A0AAD5RFD9</accession>
<feature type="transmembrane region" description="Helical" evidence="4">
    <location>
        <begin position="1115"/>
        <end position="1139"/>
    </location>
</feature>
<dbReference type="Proteomes" id="UP001201980">
    <property type="component" value="Unassembled WGS sequence"/>
</dbReference>
<dbReference type="InterPro" id="IPR045851">
    <property type="entry name" value="AMP-bd_C_sf"/>
</dbReference>
<feature type="transmembrane region" description="Helical" evidence="4">
    <location>
        <begin position="1170"/>
        <end position="1198"/>
    </location>
</feature>
<comment type="caution">
    <text evidence="6">The sequence shown here is derived from an EMBL/GenBank/DDBJ whole genome shotgun (WGS) entry which is preliminary data.</text>
</comment>
<feature type="domain" description="Carrier" evidence="5">
    <location>
        <begin position="784"/>
        <end position="861"/>
    </location>
</feature>
<dbReference type="Pfam" id="PF00501">
    <property type="entry name" value="AMP-binding"/>
    <property type="match status" value="1"/>
</dbReference>
<dbReference type="InterPro" id="IPR036736">
    <property type="entry name" value="ACP-like_sf"/>
</dbReference>
<dbReference type="Gene3D" id="1.10.1200.10">
    <property type="entry name" value="ACP-like"/>
    <property type="match status" value="1"/>
</dbReference>
<organism evidence="6 7">
    <name type="scientific">Zalerion maritima</name>
    <dbReference type="NCBI Taxonomy" id="339359"/>
    <lineage>
        <taxon>Eukaryota</taxon>
        <taxon>Fungi</taxon>
        <taxon>Dikarya</taxon>
        <taxon>Ascomycota</taxon>
        <taxon>Pezizomycotina</taxon>
        <taxon>Sordariomycetes</taxon>
        <taxon>Lulworthiomycetidae</taxon>
        <taxon>Lulworthiales</taxon>
        <taxon>Lulworthiaceae</taxon>
        <taxon>Zalerion</taxon>
    </lineage>
</organism>
<dbReference type="InterPro" id="IPR020806">
    <property type="entry name" value="PKS_PP-bd"/>
</dbReference>
<keyword evidence="4" id="KW-0812">Transmembrane</keyword>
<dbReference type="SUPFAM" id="SSF56801">
    <property type="entry name" value="Acetyl-CoA synthetase-like"/>
    <property type="match status" value="1"/>
</dbReference>
<dbReference type="EMBL" id="JAKWBI020000961">
    <property type="protein sequence ID" value="KAJ2891879.1"/>
    <property type="molecule type" value="Genomic_DNA"/>
</dbReference>
<dbReference type="PROSITE" id="PS50075">
    <property type="entry name" value="CARRIER"/>
    <property type="match status" value="1"/>
</dbReference>
<gene>
    <name evidence="6" type="ORF">MKZ38_010623</name>
</gene>
<feature type="transmembrane region" description="Helical" evidence="4">
    <location>
        <begin position="1505"/>
        <end position="1532"/>
    </location>
</feature>
<keyword evidence="7" id="KW-1185">Reference proteome</keyword>
<evidence type="ECO:0000256" key="2">
    <source>
        <dbReference type="ARBA" id="ARBA00022553"/>
    </source>
</evidence>
<dbReference type="InterPro" id="IPR042099">
    <property type="entry name" value="ANL_N_sf"/>
</dbReference>
<protein>
    <submittedName>
        <fullName evidence="6">Peroxisomal-coenzyme A synthetase</fullName>
    </submittedName>
</protein>
<dbReference type="Gene3D" id="3.40.50.12780">
    <property type="entry name" value="N-terminal domain of ligase-like"/>
    <property type="match status" value="1"/>
</dbReference>
<dbReference type="InterPro" id="IPR000873">
    <property type="entry name" value="AMP-dep_synth/lig_dom"/>
</dbReference>
<feature type="transmembrane region" description="Helical" evidence="4">
    <location>
        <begin position="1454"/>
        <end position="1477"/>
    </location>
</feature>